<reference evidence="1" key="1">
    <citation type="submission" date="2023-04" db="EMBL/GenBank/DDBJ databases">
        <title>Aspergillus oryzae NBRC 4228.</title>
        <authorList>
            <person name="Ichikawa N."/>
            <person name="Sato H."/>
            <person name="Tonouchi N."/>
        </authorList>
    </citation>
    <scope>NUCLEOTIDE SEQUENCE</scope>
    <source>
        <strain evidence="1">NBRC 4228</strain>
    </source>
</reference>
<evidence type="ECO:0000313" key="2">
    <source>
        <dbReference type="Proteomes" id="UP001165205"/>
    </source>
</evidence>
<gene>
    <name evidence="1" type="ORF">Aory04_001134700</name>
</gene>
<protein>
    <submittedName>
        <fullName evidence="1">Unnamed protein product</fullName>
    </submittedName>
</protein>
<evidence type="ECO:0000313" key="1">
    <source>
        <dbReference type="EMBL" id="GMG36287.1"/>
    </source>
</evidence>
<sequence>MSPDNDIHSLKKLAAQYAQQLDLTHLSIPNASTIVHPDIQCAIYEHMFNEAAVWPLPPVGYRTRVLKTIIARIEDGITDPEEDVRPILTSLTWFVSMYAAKYLQPQFVLATDREGTLIENMKDSKARNGLGGQFGVGAWEWGTPLGYPTEDDTEGIAREDLFFDVALGADLVRYVLLFKLFGVLRSTGLMESRPMTQTYFLCCSLPFMTFLITTGSKSLFSRLHYGTRRPSRRSWTLVVCAPFNSPALVPGYGIDCFADNHRFKAVCLSFESPVTGSQTGFFHETGIPIRTYRVTR</sequence>
<comment type="caution">
    <text evidence="1">The sequence shown here is derived from an EMBL/GenBank/DDBJ whole genome shotgun (WGS) entry which is preliminary data.</text>
</comment>
<dbReference type="AlphaFoldDB" id="A0AAN4YWE9"/>
<organism evidence="1 2">
    <name type="scientific">Aspergillus oryzae</name>
    <name type="common">Yellow koji mold</name>
    <dbReference type="NCBI Taxonomy" id="5062"/>
    <lineage>
        <taxon>Eukaryota</taxon>
        <taxon>Fungi</taxon>
        <taxon>Dikarya</taxon>
        <taxon>Ascomycota</taxon>
        <taxon>Pezizomycotina</taxon>
        <taxon>Eurotiomycetes</taxon>
        <taxon>Eurotiomycetidae</taxon>
        <taxon>Eurotiales</taxon>
        <taxon>Aspergillaceae</taxon>
        <taxon>Aspergillus</taxon>
        <taxon>Aspergillus subgen. Circumdati</taxon>
    </lineage>
</organism>
<name>A0AAN4YWE9_ASPOZ</name>
<accession>A0AAN4YWE9</accession>
<dbReference type="Proteomes" id="UP001165205">
    <property type="component" value="Unassembled WGS sequence"/>
</dbReference>
<proteinExistence type="predicted"/>
<dbReference type="EMBL" id="BSYA01000195">
    <property type="protein sequence ID" value="GMG36287.1"/>
    <property type="molecule type" value="Genomic_DNA"/>
</dbReference>